<evidence type="ECO:0000313" key="9">
    <source>
        <dbReference type="Proteomes" id="UP000680304"/>
    </source>
</evidence>
<keyword evidence="3" id="KW-1003">Cell membrane</keyword>
<sequence>MVGTNRNRKLRLAIRYIVALVLLLVLVYPYLYMVLNSLADWTQIDRKLFPTKYTFKSYEWLFSGGETGMSRPWMTAFMNSIIVSLASTALMMLFGVMVAYALSKLRFRGRDFTNNFVLFHMFSRRSSCSFRRF</sequence>
<dbReference type="Proteomes" id="UP000680304">
    <property type="component" value="Unassembled WGS sequence"/>
</dbReference>
<dbReference type="PANTHER" id="PTHR43744">
    <property type="entry name" value="ABC TRANSPORTER PERMEASE PROTEIN MG189-RELATED-RELATED"/>
    <property type="match status" value="1"/>
</dbReference>
<feature type="transmembrane region" description="Helical" evidence="7">
    <location>
        <begin position="76"/>
        <end position="102"/>
    </location>
</feature>
<dbReference type="EMBL" id="BOVJ01000025">
    <property type="protein sequence ID" value="GIQ62290.1"/>
    <property type="molecule type" value="Genomic_DNA"/>
</dbReference>
<reference evidence="8 9" key="1">
    <citation type="submission" date="2021-04" db="EMBL/GenBank/DDBJ databases">
        <title>Draft genome sequence of Paenibacillus cisolokensis, LC2-13A.</title>
        <authorList>
            <person name="Uke A."/>
            <person name="Chhe C."/>
            <person name="Baramee S."/>
            <person name="Kosugi A."/>
        </authorList>
    </citation>
    <scope>NUCLEOTIDE SEQUENCE [LARGE SCALE GENOMIC DNA]</scope>
    <source>
        <strain evidence="8 9">LC2-13A</strain>
    </source>
</reference>
<dbReference type="SUPFAM" id="SSF161098">
    <property type="entry name" value="MetI-like"/>
    <property type="match status" value="1"/>
</dbReference>
<comment type="caution">
    <text evidence="8">The sequence shown here is derived from an EMBL/GenBank/DDBJ whole genome shotgun (WGS) entry which is preliminary data.</text>
</comment>
<feature type="transmembrane region" description="Helical" evidence="7">
    <location>
        <begin position="12"/>
        <end position="31"/>
    </location>
</feature>
<evidence type="ECO:0000256" key="1">
    <source>
        <dbReference type="ARBA" id="ARBA00004651"/>
    </source>
</evidence>
<evidence type="ECO:0008006" key="10">
    <source>
        <dbReference type="Google" id="ProtNLM"/>
    </source>
</evidence>
<proteinExistence type="predicted"/>
<evidence type="ECO:0000256" key="3">
    <source>
        <dbReference type="ARBA" id="ARBA00022475"/>
    </source>
</evidence>
<keyword evidence="9" id="KW-1185">Reference proteome</keyword>
<evidence type="ECO:0000256" key="6">
    <source>
        <dbReference type="ARBA" id="ARBA00023136"/>
    </source>
</evidence>
<keyword evidence="4 7" id="KW-0812">Transmembrane</keyword>
<protein>
    <recommendedName>
        <fullName evidence="10">ABC transmembrane type-1 domain-containing protein</fullName>
    </recommendedName>
</protein>
<dbReference type="Gene3D" id="1.10.3720.10">
    <property type="entry name" value="MetI-like"/>
    <property type="match status" value="1"/>
</dbReference>
<dbReference type="PANTHER" id="PTHR43744:SF12">
    <property type="entry name" value="ABC TRANSPORTER PERMEASE PROTEIN MG189-RELATED"/>
    <property type="match status" value="1"/>
</dbReference>
<keyword evidence="5 7" id="KW-1133">Transmembrane helix</keyword>
<evidence type="ECO:0000256" key="5">
    <source>
        <dbReference type="ARBA" id="ARBA00022989"/>
    </source>
</evidence>
<evidence type="ECO:0000256" key="2">
    <source>
        <dbReference type="ARBA" id="ARBA00022448"/>
    </source>
</evidence>
<evidence type="ECO:0000256" key="4">
    <source>
        <dbReference type="ARBA" id="ARBA00022692"/>
    </source>
</evidence>
<keyword evidence="6 7" id="KW-0472">Membrane</keyword>
<dbReference type="InterPro" id="IPR035906">
    <property type="entry name" value="MetI-like_sf"/>
</dbReference>
<comment type="subcellular location">
    <subcellularLocation>
        <location evidence="1">Cell membrane</location>
        <topology evidence="1">Multi-pass membrane protein</topology>
    </subcellularLocation>
</comment>
<accession>A0ABQ4N299</accession>
<gene>
    <name evidence="8" type="ORF">PACILC2_08580</name>
</gene>
<evidence type="ECO:0000313" key="8">
    <source>
        <dbReference type="EMBL" id="GIQ62290.1"/>
    </source>
</evidence>
<evidence type="ECO:0000256" key="7">
    <source>
        <dbReference type="SAM" id="Phobius"/>
    </source>
</evidence>
<name>A0ABQ4N299_9BACL</name>
<organism evidence="8 9">
    <name type="scientific">Paenibacillus cisolokensis</name>
    <dbReference type="NCBI Taxonomy" id="1658519"/>
    <lineage>
        <taxon>Bacteria</taxon>
        <taxon>Bacillati</taxon>
        <taxon>Bacillota</taxon>
        <taxon>Bacilli</taxon>
        <taxon>Bacillales</taxon>
        <taxon>Paenibacillaceae</taxon>
        <taxon>Paenibacillus</taxon>
    </lineage>
</organism>
<keyword evidence="2" id="KW-0813">Transport</keyword>